<dbReference type="RefSeq" id="WP_246735340.1">
    <property type="nucleotide sequence ID" value="NZ_CP071604.1"/>
</dbReference>
<proteinExistence type="predicted"/>
<name>A0ABV2MMM1_9HYPH</name>
<sequence length="110" mass="11799">MSKNTACRFRNIGSSDGSVSCLQCDPWDALALDLQSGLHGDLTTRIMAPMLPLEASQNHVSAQPAIRDQRRAIRYGDQFIGAISVKEIGVAADLAADGDRIITALNFQGL</sequence>
<comment type="caution">
    <text evidence="1">The sequence shown here is derived from an EMBL/GenBank/DDBJ whole genome shotgun (WGS) entry which is preliminary data.</text>
</comment>
<protein>
    <submittedName>
        <fullName evidence="1">Toxin CcdB</fullName>
    </submittedName>
</protein>
<organism evidence="1 2">
    <name type="scientific">Rhizobium binae</name>
    <dbReference type="NCBI Taxonomy" id="1138190"/>
    <lineage>
        <taxon>Bacteria</taxon>
        <taxon>Pseudomonadati</taxon>
        <taxon>Pseudomonadota</taxon>
        <taxon>Alphaproteobacteria</taxon>
        <taxon>Hyphomicrobiales</taxon>
        <taxon>Rhizobiaceae</taxon>
        <taxon>Rhizobium/Agrobacterium group</taxon>
        <taxon>Rhizobium</taxon>
    </lineage>
</organism>
<reference evidence="1 2" key="1">
    <citation type="submission" date="2024-06" db="EMBL/GenBank/DDBJ databases">
        <title>Genomic Encyclopedia of Type Strains, Phase IV (KMG-IV): sequencing the most valuable type-strain genomes for metagenomic binning, comparative biology and taxonomic classification.</title>
        <authorList>
            <person name="Goeker M."/>
        </authorList>
    </citation>
    <scope>NUCLEOTIDE SEQUENCE [LARGE SCALE GENOMIC DNA]</scope>
    <source>
        <strain evidence="1 2">DSM 29288</strain>
    </source>
</reference>
<dbReference type="Gene3D" id="2.30.30.110">
    <property type="match status" value="1"/>
</dbReference>
<accession>A0ABV2MMM1</accession>
<dbReference type="EMBL" id="JBEPMY010000011">
    <property type="protein sequence ID" value="MET3756598.1"/>
    <property type="molecule type" value="Genomic_DNA"/>
</dbReference>
<gene>
    <name evidence="1" type="ORF">ABID08_003972</name>
</gene>
<dbReference type="Proteomes" id="UP001549077">
    <property type="component" value="Unassembled WGS sequence"/>
</dbReference>
<evidence type="ECO:0000313" key="2">
    <source>
        <dbReference type="Proteomes" id="UP001549077"/>
    </source>
</evidence>
<dbReference type="GeneID" id="91146698"/>
<dbReference type="InterPro" id="IPR011067">
    <property type="entry name" value="Plasmid_toxin/cell-grow_inhib"/>
</dbReference>
<evidence type="ECO:0000313" key="1">
    <source>
        <dbReference type="EMBL" id="MET3756598.1"/>
    </source>
</evidence>
<keyword evidence="2" id="KW-1185">Reference proteome</keyword>